<feature type="transmembrane region" description="Helical" evidence="1">
    <location>
        <begin position="178"/>
        <end position="197"/>
    </location>
</feature>
<feature type="transmembrane region" description="Helical" evidence="1">
    <location>
        <begin position="315"/>
        <end position="333"/>
    </location>
</feature>
<dbReference type="EMBL" id="NPDZ01000003">
    <property type="protein sequence ID" value="PJZ74038.1"/>
    <property type="molecule type" value="Genomic_DNA"/>
</dbReference>
<name>A0A2M9ZPN2_9LEPT</name>
<dbReference type="EMBL" id="NPDY01000002">
    <property type="protein sequence ID" value="PJZ70915.1"/>
    <property type="molecule type" value="Genomic_DNA"/>
</dbReference>
<dbReference type="AlphaFoldDB" id="A0A2M9ZPN2"/>
<keyword evidence="1" id="KW-1133">Transmembrane helix</keyword>
<feature type="transmembrane region" description="Helical" evidence="1">
    <location>
        <begin position="90"/>
        <end position="108"/>
    </location>
</feature>
<protein>
    <recommendedName>
        <fullName evidence="6">Glycosyltransferase RgtA/B/C/D-like domain-containing protein</fullName>
    </recommendedName>
</protein>
<feature type="transmembrane region" description="Helical" evidence="1">
    <location>
        <begin position="218"/>
        <end position="238"/>
    </location>
</feature>
<evidence type="ECO:0000313" key="5">
    <source>
        <dbReference type="Proteomes" id="UP000231990"/>
    </source>
</evidence>
<evidence type="ECO:0000313" key="2">
    <source>
        <dbReference type="EMBL" id="PJZ70915.1"/>
    </source>
</evidence>
<keyword evidence="1" id="KW-0812">Transmembrane</keyword>
<sequence length="447" mass="52374">MHALSHGKGKWKGFLFLFVLSLVVLLFDLRFLSRHYDWDSIVYTHNINSDLFWKIFYNPHHIGFESTGYLYLKFWKWLNGPHSIMFGMRLRILFAAILFFFALTSFYWRMYGDMVGAVLLGFAVHFTQGFWFYAQHHDTPLVHSCLTGALFLYCVWNARKGWGPTKLFFGFALQIWNVFFHQSDTIFLTMVPASILLSNSWKGSEFQTSLKLKLIFSYTFLIVFFLTLSYLFVGFILLERNLIAPPESERNFANWLFLYATKEKWGLAAGNKNYVMNFYRGIGDAFLNFEGVKSGLRIKPQDFMNRNALPYNLNLAFWVSILALAFLNISRLWKKFRAELVLLALWLVPSLIFYTWWEGYFFEFWVSSVIGLLIFAALVIQSYKMQSIPHGTRALGHVALFAYVFLLFAVNFTFSTFPRSEKPTISFIEGIEDKYRSLVPEPVYDQK</sequence>
<keyword evidence="4" id="KW-1185">Reference proteome</keyword>
<accession>A0A2M9ZPN2</accession>
<feature type="transmembrane region" description="Helical" evidence="1">
    <location>
        <begin position="114"/>
        <end position="134"/>
    </location>
</feature>
<feature type="transmembrane region" description="Helical" evidence="1">
    <location>
        <begin position="14"/>
        <end position="32"/>
    </location>
</feature>
<dbReference type="Proteomes" id="UP000231962">
    <property type="component" value="Unassembled WGS sequence"/>
</dbReference>
<organism evidence="3 5">
    <name type="scientific">Leptospira perolatii</name>
    <dbReference type="NCBI Taxonomy" id="2023191"/>
    <lineage>
        <taxon>Bacteria</taxon>
        <taxon>Pseudomonadati</taxon>
        <taxon>Spirochaetota</taxon>
        <taxon>Spirochaetia</taxon>
        <taxon>Leptospirales</taxon>
        <taxon>Leptospiraceae</taxon>
        <taxon>Leptospira</taxon>
    </lineage>
</organism>
<proteinExistence type="predicted"/>
<comment type="caution">
    <text evidence="3">The sequence shown here is derived from an EMBL/GenBank/DDBJ whole genome shotgun (WGS) entry which is preliminary data.</text>
</comment>
<dbReference type="Proteomes" id="UP000231990">
    <property type="component" value="Unassembled WGS sequence"/>
</dbReference>
<keyword evidence="1" id="KW-0472">Membrane</keyword>
<feature type="transmembrane region" description="Helical" evidence="1">
    <location>
        <begin position="363"/>
        <end position="383"/>
    </location>
</feature>
<dbReference type="OrthoDB" id="341112at2"/>
<evidence type="ECO:0000313" key="3">
    <source>
        <dbReference type="EMBL" id="PJZ74038.1"/>
    </source>
</evidence>
<evidence type="ECO:0000256" key="1">
    <source>
        <dbReference type="SAM" id="Phobius"/>
    </source>
</evidence>
<feature type="transmembrane region" description="Helical" evidence="1">
    <location>
        <begin position="395"/>
        <end position="414"/>
    </location>
</feature>
<evidence type="ECO:0008006" key="6">
    <source>
        <dbReference type="Google" id="ProtNLM"/>
    </source>
</evidence>
<feature type="transmembrane region" description="Helical" evidence="1">
    <location>
        <begin position="340"/>
        <end position="357"/>
    </location>
</feature>
<reference evidence="4 5" key="1">
    <citation type="submission" date="2017-07" db="EMBL/GenBank/DDBJ databases">
        <title>Leptospira spp. isolated from tropical soils.</title>
        <authorList>
            <person name="Thibeaux R."/>
            <person name="Iraola G."/>
            <person name="Ferres I."/>
            <person name="Bierque E."/>
            <person name="Girault D."/>
            <person name="Soupe-Gilbert M.-E."/>
            <person name="Picardeau M."/>
            <person name="Goarant C."/>
        </authorList>
    </citation>
    <scope>NUCLEOTIDE SEQUENCE [LARGE SCALE GENOMIC DNA]</scope>
    <source>
        <strain evidence="3 5">FH1-B-B1</strain>
        <strain evidence="2 4">FH1-B-C1</strain>
    </source>
</reference>
<evidence type="ECO:0000313" key="4">
    <source>
        <dbReference type="Proteomes" id="UP000231962"/>
    </source>
</evidence>
<gene>
    <name evidence="2" type="ORF">CH360_03620</name>
    <name evidence="3" type="ORF">CH373_06760</name>
</gene>